<dbReference type="Pfam" id="PF21217">
    <property type="entry name" value="PaaA2"/>
    <property type="match status" value="1"/>
</dbReference>
<sequence length="63" mass="7192">MDGRLDPLISEFETLEDAELYDKWFRAEVEASLSEPAPSIPHDQVFAEMDALIATKRKARNAR</sequence>
<accession>A0A157Z2K0</accession>
<feature type="domain" description="Stability determinant" evidence="1">
    <location>
        <begin position="16"/>
        <end position="48"/>
    </location>
</feature>
<dbReference type="OrthoDB" id="1666683at2"/>
<evidence type="ECO:0000313" key="2">
    <source>
        <dbReference type="EMBL" id="SAK39217.1"/>
    </source>
</evidence>
<dbReference type="Proteomes" id="UP000054911">
    <property type="component" value="Unassembled WGS sequence"/>
</dbReference>
<dbReference type="RefSeq" id="WP_061172641.1">
    <property type="nucleotide sequence ID" value="NZ_FCOE02000001.1"/>
</dbReference>
<organism evidence="2 3">
    <name type="scientific">Caballeronia pedi</name>
    <dbReference type="NCBI Taxonomy" id="1777141"/>
    <lineage>
        <taxon>Bacteria</taxon>
        <taxon>Pseudomonadati</taxon>
        <taxon>Pseudomonadota</taxon>
        <taxon>Betaproteobacteria</taxon>
        <taxon>Burkholderiales</taxon>
        <taxon>Burkholderiaceae</taxon>
        <taxon>Caballeronia</taxon>
    </lineage>
</organism>
<gene>
    <name evidence="2" type="ORF">AWB80_00041</name>
</gene>
<dbReference type="STRING" id="1777141.AWB80_00041"/>
<dbReference type="Gene3D" id="6.20.450.20">
    <property type="match status" value="1"/>
</dbReference>
<dbReference type="AlphaFoldDB" id="A0A157Z2K0"/>
<protein>
    <recommendedName>
        <fullName evidence="1">Stability determinant domain-containing protein</fullName>
    </recommendedName>
</protein>
<keyword evidence="3" id="KW-1185">Reference proteome</keyword>
<dbReference type="EMBL" id="FCOE02000001">
    <property type="protein sequence ID" value="SAK39217.1"/>
    <property type="molecule type" value="Genomic_DNA"/>
</dbReference>
<proteinExistence type="predicted"/>
<name>A0A157Z2K0_9BURK</name>
<dbReference type="InterPro" id="IPR048851">
    <property type="entry name" value="PaaA2_dom"/>
</dbReference>
<reference evidence="2" key="1">
    <citation type="submission" date="2016-01" db="EMBL/GenBank/DDBJ databases">
        <authorList>
            <person name="Peeters C."/>
        </authorList>
    </citation>
    <scope>NUCLEOTIDE SEQUENCE [LARGE SCALE GENOMIC DNA]</scope>
    <source>
        <strain evidence="2">LMG 29323</strain>
    </source>
</reference>
<evidence type="ECO:0000313" key="3">
    <source>
        <dbReference type="Proteomes" id="UP000054911"/>
    </source>
</evidence>
<evidence type="ECO:0000259" key="1">
    <source>
        <dbReference type="Pfam" id="PF21217"/>
    </source>
</evidence>
<comment type="caution">
    <text evidence="2">The sequence shown here is derived from an EMBL/GenBank/DDBJ whole genome shotgun (WGS) entry which is preliminary data.</text>
</comment>